<evidence type="ECO:0000256" key="8">
    <source>
        <dbReference type="ARBA" id="ARBA00022989"/>
    </source>
</evidence>
<dbReference type="PANTHER" id="PTHR45678">
    <property type="entry name" value="MITOCHONDRIAL 2-OXODICARBOXYLATE CARRIER 1-RELATED"/>
    <property type="match status" value="1"/>
</dbReference>
<accession>A0AAU9WVG2</accession>
<evidence type="ECO:0000256" key="6">
    <source>
        <dbReference type="ARBA" id="ARBA00022792"/>
    </source>
</evidence>
<dbReference type="PROSITE" id="PS50920">
    <property type="entry name" value="SOLCAR"/>
    <property type="match status" value="3"/>
</dbReference>
<dbReference type="SUPFAM" id="SSF47473">
    <property type="entry name" value="EF-hand"/>
    <property type="match status" value="1"/>
</dbReference>
<dbReference type="GO" id="GO:0005743">
    <property type="term" value="C:mitochondrial inner membrane"/>
    <property type="evidence" value="ECO:0007669"/>
    <property type="project" value="UniProtKB-SubCell"/>
</dbReference>
<evidence type="ECO:0000256" key="12">
    <source>
        <dbReference type="PROSITE-ProRule" id="PRU00282"/>
    </source>
</evidence>
<dbReference type="PROSITE" id="PS50222">
    <property type="entry name" value="EF_HAND_2"/>
    <property type="match status" value="1"/>
</dbReference>
<comment type="subunit">
    <text evidence="11">Homodimer (via N-terminus).</text>
</comment>
<comment type="caution">
    <text evidence="14">The sequence shown here is derived from an EMBL/GenBank/DDBJ whole genome shotgun (WGS) entry which is preliminary data.</text>
</comment>
<dbReference type="GO" id="GO:0005509">
    <property type="term" value="F:calcium ion binding"/>
    <property type="evidence" value="ECO:0007669"/>
    <property type="project" value="InterPro"/>
</dbReference>
<dbReference type="GO" id="GO:0005313">
    <property type="term" value="F:L-glutamate transmembrane transporter activity"/>
    <property type="evidence" value="ECO:0007669"/>
    <property type="project" value="TreeGrafter"/>
</dbReference>
<comment type="similarity">
    <text evidence="2">Belongs to the mitochondrial carrier (TC 2.A.29) family.</text>
</comment>
<proteinExistence type="inferred from homology"/>
<dbReference type="SMART" id="SM00054">
    <property type="entry name" value="EFh"/>
    <property type="match status" value="2"/>
</dbReference>
<dbReference type="Proteomes" id="UP001159428">
    <property type="component" value="Unassembled WGS sequence"/>
</dbReference>
<dbReference type="PANTHER" id="PTHR45678:SF9">
    <property type="entry name" value="CALCIUM-BINDING MITOCHONDRIAL CARRIER PROTEIN ARALAR1"/>
    <property type="match status" value="1"/>
</dbReference>
<dbReference type="GO" id="GO:0043490">
    <property type="term" value="P:malate-aspartate shuttle"/>
    <property type="evidence" value="ECO:0007669"/>
    <property type="project" value="TreeGrafter"/>
</dbReference>
<dbReference type="InterPro" id="IPR023395">
    <property type="entry name" value="MCP_dom_sf"/>
</dbReference>
<dbReference type="Pfam" id="PF00153">
    <property type="entry name" value="Mito_carr"/>
    <property type="match status" value="3"/>
</dbReference>
<evidence type="ECO:0000256" key="5">
    <source>
        <dbReference type="ARBA" id="ARBA00022737"/>
    </source>
</evidence>
<evidence type="ECO:0000256" key="11">
    <source>
        <dbReference type="ARBA" id="ARBA00038674"/>
    </source>
</evidence>
<dbReference type="GO" id="GO:0015183">
    <property type="term" value="F:L-aspartate transmembrane transporter activity"/>
    <property type="evidence" value="ECO:0007669"/>
    <property type="project" value="TreeGrafter"/>
</dbReference>
<organism evidence="14 15">
    <name type="scientific">Pocillopora meandrina</name>
    <dbReference type="NCBI Taxonomy" id="46732"/>
    <lineage>
        <taxon>Eukaryota</taxon>
        <taxon>Metazoa</taxon>
        <taxon>Cnidaria</taxon>
        <taxon>Anthozoa</taxon>
        <taxon>Hexacorallia</taxon>
        <taxon>Scleractinia</taxon>
        <taxon>Astrocoeniina</taxon>
        <taxon>Pocilloporidae</taxon>
        <taxon>Pocillopora</taxon>
    </lineage>
</organism>
<keyword evidence="9" id="KW-0496">Mitochondrion</keyword>
<sequence>MESRRMEQSSIRKPWFLLPQASCETPLVQASLRPADPTTLRAIFNKYATVEQDDEKFMTPVNLIRDYLGMQKVEEYNETTLNLLAGCVDQTKDGLISFSEFLAFEALLCNPGAQHKIVFQLFDLDGKGSVTFDEFENVIKKTTFFSKIKFNFDTEFVKTYFGVNKKARIRFDDFSHLLQDLEKEYQRQAYFQSKMPDGEITAVKFSEIMKVLRGHKLSPFVREYLLTAASGEGGHRVSYGYYRAFNVMLDHAQVLHDMAIKAAKGNRYRELKKADMLQEAKADAEITPLVIDILFHLCDLEHRRGRITVSDVHQILPHRDVFKVFSTERIEEEMITKPKDEEGSVLWKAVEQVYRFGLGSVAGAAGATAVYPIDLVKTRMQNQRAVLAQERLYANSFDCFLKVIRNEGPQGLYRGLLPQIVGVAPEKAIKLTTNDLVRDVFRDKDGFISLPFEIVAGGCGGAAQVLFTNPLEIVKIRLQVAGEVGATGKDKVTALRVIRELGLTGLYKGARACFLRDIPFSGIYFPAYAHLKLHFKDENGQIGAGGLFVSAMMAGVPAAALATPADVIKTRLQVKARSGQQSYRGVIDCFRKIRKEEGGRAFWKGAGARVFRSSPQFGVTLLTYEILQRVFKVNFSGKGAIVHEAWSEKRSYNPDISLHPDHIGGMRMAVASFAGIETRFGLCLPKFAHAAAEKKAK</sequence>
<dbReference type="InterPro" id="IPR002048">
    <property type="entry name" value="EF_hand_dom"/>
</dbReference>
<keyword evidence="3" id="KW-0813">Transport</keyword>
<keyword evidence="8" id="KW-1133">Transmembrane helix</keyword>
<protein>
    <recommendedName>
        <fullName evidence="13">EF-hand domain-containing protein</fullName>
    </recommendedName>
</protein>
<dbReference type="SUPFAM" id="SSF103506">
    <property type="entry name" value="Mitochondrial carrier"/>
    <property type="match status" value="1"/>
</dbReference>
<reference evidence="14 15" key="1">
    <citation type="submission" date="2022-05" db="EMBL/GenBank/DDBJ databases">
        <authorList>
            <consortium name="Genoscope - CEA"/>
            <person name="William W."/>
        </authorList>
    </citation>
    <scope>NUCLEOTIDE SEQUENCE [LARGE SCALE GENOMIC DNA]</scope>
</reference>
<gene>
    <name evidence="14" type="ORF">PMEA_00012634</name>
</gene>
<dbReference type="FunFam" id="1.50.40.10:FF:000004">
    <property type="entry name" value="Calcium-binding mitochondrial carrier protein Aralar1"/>
    <property type="match status" value="1"/>
</dbReference>
<feature type="repeat" description="Solcar" evidence="12">
    <location>
        <begin position="350"/>
        <end position="440"/>
    </location>
</feature>
<evidence type="ECO:0000256" key="10">
    <source>
        <dbReference type="ARBA" id="ARBA00023136"/>
    </source>
</evidence>
<dbReference type="InterPro" id="IPR011992">
    <property type="entry name" value="EF-hand-dom_pair"/>
</dbReference>
<evidence type="ECO:0000313" key="14">
    <source>
        <dbReference type="EMBL" id="CAH3127558.1"/>
    </source>
</evidence>
<keyword evidence="10 12" id="KW-0472">Membrane</keyword>
<dbReference type="InterPro" id="IPR051028">
    <property type="entry name" value="Mito_Solute_Carrier"/>
</dbReference>
<keyword evidence="4 12" id="KW-0812">Transmembrane</keyword>
<comment type="subcellular location">
    <subcellularLocation>
        <location evidence="1">Mitochondrion inner membrane</location>
        <topology evidence="1">Multi-pass membrane protein</topology>
    </subcellularLocation>
</comment>
<name>A0AAU9WVG2_9CNID</name>
<keyword evidence="6" id="KW-0999">Mitochondrion inner membrane</keyword>
<evidence type="ECO:0000256" key="7">
    <source>
        <dbReference type="ARBA" id="ARBA00022837"/>
    </source>
</evidence>
<evidence type="ECO:0000256" key="2">
    <source>
        <dbReference type="ARBA" id="ARBA00006375"/>
    </source>
</evidence>
<dbReference type="Gene3D" id="1.50.40.10">
    <property type="entry name" value="Mitochondrial carrier domain"/>
    <property type="match status" value="1"/>
</dbReference>
<dbReference type="InterPro" id="IPR018108">
    <property type="entry name" value="MCP_transmembrane"/>
</dbReference>
<evidence type="ECO:0000256" key="9">
    <source>
        <dbReference type="ARBA" id="ARBA00023128"/>
    </source>
</evidence>
<keyword evidence="5" id="KW-0677">Repeat</keyword>
<evidence type="ECO:0000256" key="3">
    <source>
        <dbReference type="ARBA" id="ARBA00022448"/>
    </source>
</evidence>
<dbReference type="PRINTS" id="PR00926">
    <property type="entry name" value="MITOCARRIER"/>
</dbReference>
<dbReference type="Gene3D" id="1.10.238.10">
    <property type="entry name" value="EF-hand"/>
    <property type="match status" value="1"/>
</dbReference>
<dbReference type="AlphaFoldDB" id="A0AAU9WVG2"/>
<evidence type="ECO:0000256" key="4">
    <source>
        <dbReference type="ARBA" id="ARBA00022692"/>
    </source>
</evidence>
<dbReference type="InterPro" id="IPR002067">
    <property type="entry name" value="MCP"/>
</dbReference>
<keyword evidence="7" id="KW-0106">Calcium</keyword>
<keyword evidence="15" id="KW-1185">Reference proteome</keyword>
<evidence type="ECO:0000313" key="15">
    <source>
        <dbReference type="Proteomes" id="UP001159428"/>
    </source>
</evidence>
<dbReference type="EMBL" id="CALNXJ010000022">
    <property type="protein sequence ID" value="CAH3127558.1"/>
    <property type="molecule type" value="Genomic_DNA"/>
</dbReference>
<feature type="domain" description="EF-hand" evidence="13">
    <location>
        <begin position="110"/>
        <end position="145"/>
    </location>
</feature>
<evidence type="ECO:0000256" key="1">
    <source>
        <dbReference type="ARBA" id="ARBA00004448"/>
    </source>
</evidence>
<feature type="repeat" description="Solcar" evidence="12">
    <location>
        <begin position="448"/>
        <end position="534"/>
    </location>
</feature>
<dbReference type="Pfam" id="PF13202">
    <property type="entry name" value="EF-hand_5"/>
    <property type="match status" value="1"/>
</dbReference>
<evidence type="ECO:0000259" key="13">
    <source>
        <dbReference type="PROSITE" id="PS50222"/>
    </source>
</evidence>
<feature type="repeat" description="Solcar" evidence="12">
    <location>
        <begin position="542"/>
        <end position="630"/>
    </location>
</feature>